<evidence type="ECO:0000256" key="3">
    <source>
        <dbReference type="ARBA" id="ARBA00022692"/>
    </source>
</evidence>
<keyword evidence="8" id="KW-1185">Reference proteome</keyword>
<dbReference type="InterPro" id="IPR022369">
    <property type="entry name" value="Integral_membrane_TerC_rswitch"/>
</dbReference>
<feature type="transmembrane region" description="Helical" evidence="6">
    <location>
        <begin position="118"/>
        <end position="140"/>
    </location>
</feature>
<dbReference type="PANTHER" id="PTHR30238">
    <property type="entry name" value="MEMBRANE BOUND PREDICTED REDOX MODULATOR"/>
    <property type="match status" value="1"/>
</dbReference>
<keyword evidence="5 6" id="KW-0472">Membrane</keyword>
<comment type="similarity">
    <text evidence="2">Belongs to the TerC family.</text>
</comment>
<evidence type="ECO:0000256" key="4">
    <source>
        <dbReference type="ARBA" id="ARBA00022989"/>
    </source>
</evidence>
<evidence type="ECO:0000313" key="7">
    <source>
        <dbReference type="EMBL" id="GLZ75490.1"/>
    </source>
</evidence>
<evidence type="ECO:0000256" key="5">
    <source>
        <dbReference type="ARBA" id="ARBA00023136"/>
    </source>
</evidence>
<sequence length="336" mass="35925">MSPVSSVLSAGAAPPTSIATPALWIASIGVLLALLVLDFAVTHKPHKVSMREAVGWSVFYLALPFFFALWLWTAHGGGPSVDFLTGFVVEKSLSVDNLFVFMLILAGFAVPPELRQRVLLFGIVGALVLRGIFIALGAAMLEAGTWAFLVFGAILLLTAVKIMKEAVGGPGPEREAGDMRSVRILRRVMPVTDGYRGLKMLTRDKGRTALTPLAVVVFTVFATDIVFAVDSVPAVYGITSDPYLVFTANAFALLGLRALYFVLESALGRLKHLNHGLAIILAFIGVKLVLHWAHESWPGVPTVPTPLSLAVIVGVLATVTVTSLRSGRKAVEESRV</sequence>
<feature type="transmembrane region" description="Helical" evidence="6">
    <location>
        <begin position="305"/>
        <end position="324"/>
    </location>
</feature>
<reference evidence="7" key="1">
    <citation type="submission" date="2023-03" db="EMBL/GenBank/DDBJ databases">
        <title>Actinorhabdospora filicis NBRC 111898.</title>
        <authorList>
            <person name="Ichikawa N."/>
            <person name="Sato H."/>
            <person name="Tonouchi N."/>
        </authorList>
    </citation>
    <scope>NUCLEOTIDE SEQUENCE</scope>
    <source>
        <strain evidence="7">NBRC 111898</strain>
    </source>
</reference>
<dbReference type="AlphaFoldDB" id="A0A9W6SE00"/>
<evidence type="ECO:0000256" key="6">
    <source>
        <dbReference type="SAM" id="Phobius"/>
    </source>
</evidence>
<feature type="transmembrane region" description="Helical" evidence="6">
    <location>
        <begin position="275"/>
        <end position="293"/>
    </location>
</feature>
<evidence type="ECO:0000256" key="1">
    <source>
        <dbReference type="ARBA" id="ARBA00004141"/>
    </source>
</evidence>
<feature type="transmembrane region" description="Helical" evidence="6">
    <location>
        <begin position="53"/>
        <end position="73"/>
    </location>
</feature>
<keyword evidence="4 6" id="KW-1133">Transmembrane helix</keyword>
<dbReference type="NCBIfam" id="TIGR03718">
    <property type="entry name" value="R_switched_Alx"/>
    <property type="match status" value="1"/>
</dbReference>
<dbReference type="GO" id="GO:0016020">
    <property type="term" value="C:membrane"/>
    <property type="evidence" value="ECO:0007669"/>
    <property type="project" value="UniProtKB-SubCell"/>
</dbReference>
<feature type="transmembrane region" description="Helical" evidence="6">
    <location>
        <begin position="22"/>
        <end position="41"/>
    </location>
</feature>
<dbReference type="RefSeq" id="WP_285660727.1">
    <property type="nucleotide sequence ID" value="NZ_BSTX01000001.1"/>
</dbReference>
<proteinExistence type="inferred from homology"/>
<organism evidence="7 8">
    <name type="scientific">Actinorhabdospora filicis</name>
    <dbReference type="NCBI Taxonomy" id="1785913"/>
    <lineage>
        <taxon>Bacteria</taxon>
        <taxon>Bacillati</taxon>
        <taxon>Actinomycetota</taxon>
        <taxon>Actinomycetes</taxon>
        <taxon>Micromonosporales</taxon>
        <taxon>Micromonosporaceae</taxon>
        <taxon>Actinorhabdospora</taxon>
    </lineage>
</organism>
<accession>A0A9W6SE00</accession>
<evidence type="ECO:0000256" key="2">
    <source>
        <dbReference type="ARBA" id="ARBA00007511"/>
    </source>
</evidence>
<dbReference type="InterPro" id="IPR005496">
    <property type="entry name" value="Integral_membrane_TerC"/>
</dbReference>
<dbReference type="Proteomes" id="UP001165079">
    <property type="component" value="Unassembled WGS sequence"/>
</dbReference>
<comment type="caution">
    <text evidence="7">The sequence shown here is derived from an EMBL/GenBank/DDBJ whole genome shotgun (WGS) entry which is preliminary data.</text>
</comment>
<evidence type="ECO:0000313" key="8">
    <source>
        <dbReference type="Proteomes" id="UP001165079"/>
    </source>
</evidence>
<protein>
    <submittedName>
        <fullName evidence="7">Tellurium resistance protein TerC</fullName>
    </submittedName>
</protein>
<dbReference type="Pfam" id="PF03741">
    <property type="entry name" value="TerC"/>
    <property type="match status" value="1"/>
</dbReference>
<dbReference type="PANTHER" id="PTHR30238:SF0">
    <property type="entry name" value="THYLAKOID MEMBRANE PROTEIN TERC, CHLOROPLASTIC"/>
    <property type="match status" value="1"/>
</dbReference>
<feature type="transmembrane region" description="Helical" evidence="6">
    <location>
        <begin position="146"/>
        <end position="163"/>
    </location>
</feature>
<dbReference type="EMBL" id="BSTX01000001">
    <property type="protein sequence ID" value="GLZ75490.1"/>
    <property type="molecule type" value="Genomic_DNA"/>
</dbReference>
<comment type="subcellular location">
    <subcellularLocation>
        <location evidence="1">Membrane</location>
        <topology evidence="1">Multi-pass membrane protein</topology>
    </subcellularLocation>
</comment>
<keyword evidence="3 6" id="KW-0812">Transmembrane</keyword>
<gene>
    <name evidence="7" type="ORF">Afil01_02970</name>
</gene>
<feature type="transmembrane region" description="Helical" evidence="6">
    <location>
        <begin position="209"/>
        <end position="228"/>
    </location>
</feature>
<feature type="transmembrane region" description="Helical" evidence="6">
    <location>
        <begin position="93"/>
        <end position="111"/>
    </location>
</feature>
<name>A0A9W6SE00_9ACTN</name>
<feature type="transmembrane region" description="Helical" evidence="6">
    <location>
        <begin position="243"/>
        <end position="263"/>
    </location>
</feature>